<feature type="chain" id="PRO_5004548554" evidence="1">
    <location>
        <begin position="22"/>
        <end position="77"/>
    </location>
</feature>
<dbReference type="EMBL" id="AUSU01010329">
    <property type="protein sequence ID" value="EPS57344.1"/>
    <property type="molecule type" value="Genomic_DNA"/>
</dbReference>
<organism evidence="2 3">
    <name type="scientific">Genlisea aurea</name>
    <dbReference type="NCBI Taxonomy" id="192259"/>
    <lineage>
        <taxon>Eukaryota</taxon>
        <taxon>Viridiplantae</taxon>
        <taxon>Streptophyta</taxon>
        <taxon>Embryophyta</taxon>
        <taxon>Tracheophyta</taxon>
        <taxon>Spermatophyta</taxon>
        <taxon>Magnoliopsida</taxon>
        <taxon>eudicotyledons</taxon>
        <taxon>Gunneridae</taxon>
        <taxon>Pentapetalae</taxon>
        <taxon>asterids</taxon>
        <taxon>lamiids</taxon>
        <taxon>Lamiales</taxon>
        <taxon>Lentibulariaceae</taxon>
        <taxon>Genlisea</taxon>
    </lineage>
</organism>
<keyword evidence="3" id="KW-1185">Reference proteome</keyword>
<gene>
    <name evidence="2" type="ORF">M569_17474</name>
</gene>
<feature type="non-terminal residue" evidence="2">
    <location>
        <position position="77"/>
    </location>
</feature>
<reference evidence="2 3" key="1">
    <citation type="journal article" date="2013" name="BMC Genomics">
        <title>The miniature genome of a carnivorous plant Genlisea aurea contains a low number of genes and short non-coding sequences.</title>
        <authorList>
            <person name="Leushkin E.V."/>
            <person name="Sutormin R.A."/>
            <person name="Nabieva E.R."/>
            <person name="Penin A.A."/>
            <person name="Kondrashov A.S."/>
            <person name="Logacheva M.D."/>
        </authorList>
    </citation>
    <scope>NUCLEOTIDE SEQUENCE [LARGE SCALE GENOMIC DNA]</scope>
</reference>
<evidence type="ECO:0000256" key="1">
    <source>
        <dbReference type="SAM" id="SignalP"/>
    </source>
</evidence>
<sequence>MTGKRLAALFVFVGATLMAAASDDEKGADSWADWAASKFSGGINVDSGKAINGAQRLAEKAEDAAAASTDAINSAAF</sequence>
<proteinExistence type="predicted"/>
<protein>
    <submittedName>
        <fullName evidence="2">Uncharacterized protein</fullName>
    </submittedName>
</protein>
<comment type="caution">
    <text evidence="2">The sequence shown here is derived from an EMBL/GenBank/DDBJ whole genome shotgun (WGS) entry which is preliminary data.</text>
</comment>
<dbReference type="Proteomes" id="UP000015453">
    <property type="component" value="Unassembled WGS sequence"/>
</dbReference>
<accession>S8BSK6</accession>
<keyword evidence="1" id="KW-0732">Signal</keyword>
<dbReference type="AlphaFoldDB" id="S8BSK6"/>
<feature type="signal peptide" evidence="1">
    <location>
        <begin position="1"/>
        <end position="21"/>
    </location>
</feature>
<evidence type="ECO:0000313" key="3">
    <source>
        <dbReference type="Proteomes" id="UP000015453"/>
    </source>
</evidence>
<evidence type="ECO:0000313" key="2">
    <source>
        <dbReference type="EMBL" id="EPS57344.1"/>
    </source>
</evidence>
<name>S8BSK6_9LAMI</name>